<dbReference type="InterPro" id="IPR015410">
    <property type="entry name" value="DUF1985"/>
</dbReference>
<dbReference type="PANTHER" id="PTHR48449:SF1">
    <property type="entry name" value="DUF1985 DOMAIN-CONTAINING PROTEIN"/>
    <property type="match status" value="1"/>
</dbReference>
<feature type="compositionally biased region" description="Basic and acidic residues" evidence="2">
    <location>
        <begin position="357"/>
        <end position="373"/>
    </location>
</feature>
<proteinExistence type="predicted"/>
<feature type="region of interest" description="Disordered" evidence="2">
    <location>
        <begin position="428"/>
        <end position="492"/>
    </location>
</feature>
<evidence type="ECO:0000313" key="4">
    <source>
        <dbReference type="EMBL" id="KAK3221669.1"/>
    </source>
</evidence>
<evidence type="ECO:0000256" key="2">
    <source>
        <dbReference type="SAM" id="MobiDB-lite"/>
    </source>
</evidence>
<sequence length="582" mass="66772">MQMGSELKDLLKTPEDEWYDGKITHHDHFSDLKDIDVALDSVPEQFKVENRRLYTESCFGHFLRMDRGMKFLGSVVHRLLLREIHHDGPHDEMRFMLGPRSVRFSKVEFCLITGLKFGVIPDTTRYEMVQNGIHQRYFHGVAEVDYEQLRAVLRIGVFEEQYDAVKLCLIYMLNWILMGLDEREKVPLWQIRLVEDLDAFDAFPWGAHVYRQSIIGFKNALNGRRVRYERRHQEKGADVHTVETYNICGLAHALLVFAYEVIPELGTRFGTRRQIELSPRADRFDLKCPVEYIHEKTVGRHRQDCLERKIQDVMDAVAALQEDIQKSDRERDIQHMEVMDFLRRWWGSTSQSGRDGPPSHDRDSPRTHRDRGTDPATGPTTEADGPQTQGPTAGDTVRDQQMQVPGGTDTRVFGETVTQAILERSIGSTPAVHLTPLSSTRSRHTSPSSDTAGPSRHSPSHRSPRRDPRGQSSSSRHPPVVHSQHRQQRMRKRGWQLMSPYTDPCQPKRPKTLPMSSAHIFRPNDLVDADQLAAYKAYKRNVTGELRDVDLMTPVPVTWFLPVANQLYGVGGHGTFLTSIVF</sequence>
<keyword evidence="5" id="KW-1185">Reference proteome</keyword>
<dbReference type="AlphaFoldDB" id="A0AAE0AQA6"/>
<comment type="caution">
    <text evidence="4">The sequence shown here is derived from an EMBL/GenBank/DDBJ whole genome shotgun (WGS) entry which is preliminary data.</text>
</comment>
<dbReference type="PANTHER" id="PTHR48449">
    <property type="entry name" value="DUF1985 DOMAIN-CONTAINING PROTEIN"/>
    <property type="match status" value="1"/>
</dbReference>
<name>A0AAE0AQA6_9ROSI</name>
<reference evidence="4" key="1">
    <citation type="journal article" date="2023" name="Plant J.">
        <title>Genome sequences and population genomics provide insights into the demographic history, inbreeding, and mutation load of two 'living fossil' tree species of Dipteronia.</title>
        <authorList>
            <person name="Feng Y."/>
            <person name="Comes H.P."/>
            <person name="Chen J."/>
            <person name="Zhu S."/>
            <person name="Lu R."/>
            <person name="Zhang X."/>
            <person name="Li P."/>
            <person name="Qiu J."/>
            <person name="Olsen K.M."/>
            <person name="Qiu Y."/>
        </authorList>
    </citation>
    <scope>NUCLEOTIDE SEQUENCE</scope>
    <source>
        <strain evidence="4">NBL</strain>
    </source>
</reference>
<feature type="compositionally biased region" description="Low complexity" evidence="2">
    <location>
        <begin position="434"/>
        <end position="457"/>
    </location>
</feature>
<evidence type="ECO:0000256" key="1">
    <source>
        <dbReference type="SAM" id="Coils"/>
    </source>
</evidence>
<accession>A0AAE0AQA6</accession>
<protein>
    <recommendedName>
        <fullName evidence="3">DUF1985 domain-containing protein</fullName>
    </recommendedName>
</protein>
<dbReference type="Proteomes" id="UP001281410">
    <property type="component" value="Unassembled WGS sequence"/>
</dbReference>
<feature type="domain" description="DUF1985" evidence="3">
    <location>
        <begin position="80"/>
        <end position="211"/>
    </location>
</feature>
<keyword evidence="1" id="KW-0175">Coiled coil</keyword>
<gene>
    <name evidence="4" type="ORF">Dsin_008694</name>
</gene>
<feature type="coiled-coil region" evidence="1">
    <location>
        <begin position="303"/>
        <end position="330"/>
    </location>
</feature>
<feature type="compositionally biased region" description="Basic residues" evidence="2">
    <location>
        <begin position="483"/>
        <end position="492"/>
    </location>
</feature>
<dbReference type="EMBL" id="JANJYJ010000003">
    <property type="protein sequence ID" value="KAK3221669.1"/>
    <property type="molecule type" value="Genomic_DNA"/>
</dbReference>
<feature type="region of interest" description="Disordered" evidence="2">
    <location>
        <begin position="348"/>
        <end position="412"/>
    </location>
</feature>
<evidence type="ECO:0000313" key="5">
    <source>
        <dbReference type="Proteomes" id="UP001281410"/>
    </source>
</evidence>
<feature type="compositionally biased region" description="Low complexity" evidence="2">
    <location>
        <begin position="471"/>
        <end position="482"/>
    </location>
</feature>
<evidence type="ECO:0000259" key="3">
    <source>
        <dbReference type="Pfam" id="PF09331"/>
    </source>
</evidence>
<dbReference type="Pfam" id="PF09331">
    <property type="entry name" value="DUF1985"/>
    <property type="match status" value="1"/>
</dbReference>
<organism evidence="4 5">
    <name type="scientific">Dipteronia sinensis</name>
    <dbReference type="NCBI Taxonomy" id="43782"/>
    <lineage>
        <taxon>Eukaryota</taxon>
        <taxon>Viridiplantae</taxon>
        <taxon>Streptophyta</taxon>
        <taxon>Embryophyta</taxon>
        <taxon>Tracheophyta</taxon>
        <taxon>Spermatophyta</taxon>
        <taxon>Magnoliopsida</taxon>
        <taxon>eudicotyledons</taxon>
        <taxon>Gunneridae</taxon>
        <taxon>Pentapetalae</taxon>
        <taxon>rosids</taxon>
        <taxon>malvids</taxon>
        <taxon>Sapindales</taxon>
        <taxon>Sapindaceae</taxon>
        <taxon>Hippocastanoideae</taxon>
        <taxon>Acereae</taxon>
        <taxon>Dipteronia</taxon>
    </lineage>
</organism>